<name>A0A1B7MFI8_9AGAM</name>
<reference evidence="1 2" key="1">
    <citation type="submission" date="2016-06" db="EMBL/GenBank/DDBJ databases">
        <title>Comparative genomics of the ectomycorrhizal sister species Rhizopogon vinicolor and Rhizopogon vesiculosus (Basidiomycota: Boletales) reveals a divergence of the mating type B locus.</title>
        <authorList>
            <consortium name="DOE Joint Genome Institute"/>
            <person name="Mujic A.B."/>
            <person name="Kuo A."/>
            <person name="Tritt A."/>
            <person name="Lipzen A."/>
            <person name="Chen C."/>
            <person name="Johnson J."/>
            <person name="Sharma A."/>
            <person name="Barry K."/>
            <person name="Grigoriev I.V."/>
            <person name="Spatafora J.W."/>
        </authorList>
    </citation>
    <scope>NUCLEOTIDE SEQUENCE [LARGE SCALE GENOMIC DNA]</scope>
    <source>
        <strain evidence="1 2">AM-OR11-026</strain>
    </source>
</reference>
<keyword evidence="2" id="KW-1185">Reference proteome</keyword>
<organism evidence="1 2">
    <name type="scientific">Rhizopogon vinicolor AM-OR11-026</name>
    <dbReference type="NCBI Taxonomy" id="1314800"/>
    <lineage>
        <taxon>Eukaryota</taxon>
        <taxon>Fungi</taxon>
        <taxon>Dikarya</taxon>
        <taxon>Basidiomycota</taxon>
        <taxon>Agaricomycotina</taxon>
        <taxon>Agaricomycetes</taxon>
        <taxon>Agaricomycetidae</taxon>
        <taxon>Boletales</taxon>
        <taxon>Suillineae</taxon>
        <taxon>Rhizopogonaceae</taxon>
        <taxon>Rhizopogon</taxon>
    </lineage>
</organism>
<proteinExistence type="predicted"/>
<gene>
    <name evidence="1" type="ORF">K503DRAFT_93824</name>
</gene>
<protein>
    <submittedName>
        <fullName evidence="1">Uncharacterized protein</fullName>
    </submittedName>
</protein>
<sequence length="356" mass="39190">MKFRSKKSLRLADLDTSFKLEQRRGDADGDNTNSMVAAVAGKSHEACNEAGEALASAALQLKLENSGISSSCTSIVTLCHSPTSPIKAIMPTVTRLLYQNLILFDSGQLSAHIIHESNLIEEQDQLRIVLERNEGRALGLAGAYSPTGELAMLAVADASTIIIIEFENSKSNEHDDDERPATPAIAADNSAARLLLTDHLLHRTTGFLYAFDFAPLALALFQTLGLRVANAIDMQCVTPRTRAPLATIKQAIGDLHHVYDDNVKYMFSAETITEPEYHRGDLTNVKFTTPLASRAWIAHYLSQLASMEDRLAQVPPVDTFRLTDDTLEFLAKSSKDFFQLDQKKPTEVTRRFPTSV</sequence>
<dbReference type="OrthoDB" id="6513042at2759"/>
<dbReference type="Proteomes" id="UP000092154">
    <property type="component" value="Unassembled WGS sequence"/>
</dbReference>
<dbReference type="STRING" id="1314800.A0A1B7MFI8"/>
<accession>A0A1B7MFI8</accession>
<evidence type="ECO:0000313" key="1">
    <source>
        <dbReference type="EMBL" id="OAX31365.1"/>
    </source>
</evidence>
<feature type="non-terminal residue" evidence="1">
    <location>
        <position position="356"/>
    </location>
</feature>
<dbReference type="EMBL" id="KV449436">
    <property type="protein sequence ID" value="OAX31365.1"/>
    <property type="molecule type" value="Genomic_DNA"/>
</dbReference>
<dbReference type="AlphaFoldDB" id="A0A1B7MFI8"/>
<evidence type="ECO:0000313" key="2">
    <source>
        <dbReference type="Proteomes" id="UP000092154"/>
    </source>
</evidence>
<dbReference type="InParanoid" id="A0A1B7MFI8"/>